<evidence type="ECO:0000313" key="2">
    <source>
        <dbReference type="EMBL" id="GAA4481969.1"/>
    </source>
</evidence>
<dbReference type="EMBL" id="BAABFB010000050">
    <property type="protein sequence ID" value="GAA4481969.1"/>
    <property type="molecule type" value="Genomic_DNA"/>
</dbReference>
<proteinExistence type="predicted"/>
<evidence type="ECO:0000313" key="3">
    <source>
        <dbReference type="Proteomes" id="UP001501183"/>
    </source>
</evidence>
<gene>
    <name evidence="2" type="ORF">GCM10023094_31000</name>
</gene>
<organism evidence="2 3">
    <name type="scientific">Rhodococcus olei</name>
    <dbReference type="NCBI Taxonomy" id="2161675"/>
    <lineage>
        <taxon>Bacteria</taxon>
        <taxon>Bacillati</taxon>
        <taxon>Actinomycetota</taxon>
        <taxon>Actinomycetes</taxon>
        <taxon>Mycobacteriales</taxon>
        <taxon>Nocardiaceae</taxon>
        <taxon>Rhodococcus</taxon>
    </lineage>
</organism>
<evidence type="ECO:0000256" key="1">
    <source>
        <dbReference type="SAM" id="MobiDB-lite"/>
    </source>
</evidence>
<name>A0ABP8P7H2_9NOCA</name>
<comment type="caution">
    <text evidence="2">The sequence shown here is derived from an EMBL/GenBank/DDBJ whole genome shotgun (WGS) entry which is preliminary data.</text>
</comment>
<dbReference type="RefSeq" id="WP_345346609.1">
    <property type="nucleotide sequence ID" value="NZ_BAABFB010000050.1"/>
</dbReference>
<feature type="region of interest" description="Disordered" evidence="1">
    <location>
        <begin position="1"/>
        <end position="22"/>
    </location>
</feature>
<protein>
    <submittedName>
        <fullName evidence="2">Uncharacterized protein</fullName>
    </submittedName>
</protein>
<keyword evidence="3" id="KW-1185">Reference proteome</keyword>
<sequence length="95" mass="9771">MTELDPQAAAVAAAAAGGPRRTAEWPCAGRGVEVRPGHRDPVGSFLIPHVNQGRDGCDRPSRNRAGSAPGTALAVYGGTHRVPKQNPATPPVRAS</sequence>
<reference evidence="3" key="1">
    <citation type="journal article" date="2019" name="Int. J. Syst. Evol. Microbiol.">
        <title>The Global Catalogue of Microorganisms (GCM) 10K type strain sequencing project: providing services to taxonomists for standard genome sequencing and annotation.</title>
        <authorList>
            <consortium name="The Broad Institute Genomics Platform"/>
            <consortium name="The Broad Institute Genome Sequencing Center for Infectious Disease"/>
            <person name="Wu L."/>
            <person name="Ma J."/>
        </authorList>
    </citation>
    <scope>NUCLEOTIDE SEQUENCE [LARGE SCALE GENOMIC DNA]</scope>
    <source>
        <strain evidence="3">JCM 32206</strain>
    </source>
</reference>
<dbReference type="Proteomes" id="UP001501183">
    <property type="component" value="Unassembled WGS sequence"/>
</dbReference>
<feature type="region of interest" description="Disordered" evidence="1">
    <location>
        <begin position="34"/>
        <end position="70"/>
    </location>
</feature>
<accession>A0ABP8P7H2</accession>